<accession>A0ABT3XUR5</accession>
<gene>
    <name evidence="1" type="ORF">OF897_15780</name>
</gene>
<keyword evidence="2" id="KW-1185">Reference proteome</keyword>
<dbReference type="RefSeq" id="WP_267266637.1">
    <property type="nucleotide sequence ID" value="NZ_JAOVZW010000019.1"/>
</dbReference>
<evidence type="ECO:0000313" key="1">
    <source>
        <dbReference type="EMBL" id="MCX8525375.1"/>
    </source>
</evidence>
<comment type="caution">
    <text evidence="1">The sequence shown here is derived from an EMBL/GenBank/DDBJ whole genome shotgun (WGS) entry which is preliminary data.</text>
</comment>
<organism evidence="1 2">
    <name type="scientific">Chryseobacterium formosus</name>
    <dbReference type="NCBI Taxonomy" id="1537363"/>
    <lineage>
        <taxon>Bacteria</taxon>
        <taxon>Pseudomonadati</taxon>
        <taxon>Bacteroidota</taxon>
        <taxon>Flavobacteriia</taxon>
        <taxon>Flavobacteriales</taxon>
        <taxon>Weeksellaceae</taxon>
        <taxon>Chryseobacterium group</taxon>
        <taxon>Chryseobacterium</taxon>
    </lineage>
</organism>
<dbReference type="Proteomes" id="UP001073122">
    <property type="component" value="Unassembled WGS sequence"/>
</dbReference>
<sequence>MKKTILIFSMLFGVLHAQEQKEKEIEQVKTLPTSMAAPQPAIPIEFVPGSDRFYFQAIISRDIPETKGKLRFISVTNYATEYKNENARDNDFTSVNIVSYKLGKHIGVGPSAANVAGLGWIPSVGFQFGWRKPSWSVIFNPAISINKNTNTNNVLVAEYFPEISKDHKWRLYTRFQALYIYDFKNDVHSRSQYFGRLGVSYKQFTIGAAVNYDYYGATKREKRNFGPFLRVTL</sequence>
<dbReference type="EMBL" id="JAOVZW010000019">
    <property type="protein sequence ID" value="MCX8525375.1"/>
    <property type="molecule type" value="Genomic_DNA"/>
</dbReference>
<evidence type="ECO:0000313" key="2">
    <source>
        <dbReference type="Proteomes" id="UP001073122"/>
    </source>
</evidence>
<protein>
    <submittedName>
        <fullName evidence="1">Uncharacterized protein</fullName>
    </submittedName>
</protein>
<name>A0ABT3XUR5_9FLAO</name>
<proteinExistence type="predicted"/>
<reference evidence="1" key="1">
    <citation type="submission" date="2022-10" db="EMBL/GenBank/DDBJ databases">
        <title>Chryseobacterium sp. nov., a novel bacterial species.</title>
        <authorList>
            <person name="Cao Y."/>
        </authorList>
    </citation>
    <scope>NUCLEOTIDE SEQUENCE</scope>
    <source>
        <strain evidence="1">CCTCC AB2015118</strain>
    </source>
</reference>